<dbReference type="EMBL" id="FMWP01000127">
    <property type="protein sequence ID" value="SDA03008.1"/>
    <property type="molecule type" value="Genomic_DNA"/>
</dbReference>
<keyword evidence="1" id="KW-1133">Transmembrane helix</keyword>
<dbReference type="SUPFAM" id="SSF53474">
    <property type="entry name" value="alpha/beta-Hydrolases"/>
    <property type="match status" value="1"/>
</dbReference>
<proteinExistence type="predicted"/>
<dbReference type="Gene3D" id="3.40.50.1820">
    <property type="entry name" value="alpha/beta hydrolase"/>
    <property type="match status" value="1"/>
</dbReference>
<organism evidence="2 3">
    <name type="scientific">Microbotryum saponariae</name>
    <dbReference type="NCBI Taxonomy" id="289078"/>
    <lineage>
        <taxon>Eukaryota</taxon>
        <taxon>Fungi</taxon>
        <taxon>Dikarya</taxon>
        <taxon>Basidiomycota</taxon>
        <taxon>Pucciniomycotina</taxon>
        <taxon>Microbotryomycetes</taxon>
        <taxon>Microbotryales</taxon>
        <taxon>Microbotryaceae</taxon>
        <taxon>Microbotryum</taxon>
    </lineage>
</organism>
<reference evidence="3" key="1">
    <citation type="submission" date="2016-10" db="EMBL/GenBank/DDBJ databases">
        <authorList>
            <person name="Jeantristanb JTB J.-T."/>
            <person name="Ricardo R."/>
        </authorList>
    </citation>
    <scope>NUCLEOTIDE SEQUENCE [LARGE SCALE GENOMIC DNA]</scope>
</reference>
<dbReference type="PANTHER" id="PTHR37471:SF1">
    <property type="entry name" value="AB HYDROLASE-1 DOMAIN-CONTAINING PROTEIN"/>
    <property type="match status" value="1"/>
</dbReference>
<protein>
    <submittedName>
        <fullName evidence="2">BZ3500_MvSof-1268-A1-R1_Chr7-1g09212 protein</fullName>
    </submittedName>
</protein>
<keyword evidence="1" id="KW-0472">Membrane</keyword>
<evidence type="ECO:0000313" key="2">
    <source>
        <dbReference type="EMBL" id="SDA03008.1"/>
    </source>
</evidence>
<feature type="transmembrane region" description="Helical" evidence="1">
    <location>
        <begin position="405"/>
        <end position="427"/>
    </location>
</feature>
<gene>
    <name evidence="2" type="ORF">BZ3500_MVSOF-1268-A1-R1_CHR7-1G09212</name>
</gene>
<keyword evidence="1" id="KW-0812">Transmembrane</keyword>
<dbReference type="InterPro" id="IPR029058">
    <property type="entry name" value="AB_hydrolase_fold"/>
</dbReference>
<keyword evidence="3" id="KW-1185">Reference proteome</keyword>
<name>A0A2X0N0B4_9BASI</name>
<dbReference type="STRING" id="289078.A0A2X0N0B4"/>
<accession>A0A2X0N0B4</accession>
<evidence type="ECO:0000256" key="1">
    <source>
        <dbReference type="SAM" id="Phobius"/>
    </source>
</evidence>
<dbReference type="PANTHER" id="PTHR37471">
    <property type="entry name" value="UNNAMED PRODUCT"/>
    <property type="match status" value="1"/>
</dbReference>
<dbReference type="AlphaFoldDB" id="A0A2X0N0B4"/>
<sequence>MSSTTAPPDTRIQLLLDDVLEIPDEQFAAMSPVAELTVGELLAFEFTRPDLTATLTVSEFEPTFHQHQIRPNSTTRALFNKTHDLRELYASGYRSIEVRSPCTSIVEHMPIGSEAFWQHLDSVEQLKSTISDNVDWLSNVEVNDKRDAAYIKLASALLVAFRTPSLQLRKVAHHVGVCMHHSALYLHKAELFPTQASSGVFTNRNSSGQARIFFLNGHRVVSCLDTYNSSMQTVEPPAGFGFDGHTWRVLDPQAQARYSQLQSFKGVLAASLVPIRKGLAHAGEERGNADGGSRADKRSVTLRSDRDGRLTTSASSERFFVFLAVGERFWGNFTTLNFSCFRNSSKTHQLATMAPSHAPLSLGGWVTLIVPTAVVWALTPLSWVLVPYHHLVLSKSQRVAWTSKYWYLFLLYHAYLDIPFSVFLFWLTKKAQRPKELVHPGPDEMRRIFLECLEVGAKLKERQVGVRKPRTMKTSLTKEEVDEMGAEVMRLKFRQWFRGRPPLSEIYRANAIEWIAWAVANARPEDVVSGSDADVLINEGIEWMQHRLHHDFTPGRNPKVESIRLTMDSVRAAHRPVGYYIVCNSVTLLTYAWLLTNGCRYERYGECAYITRGARPDKRSKTSAGLPILFVHGLGIGLGQYLDFLRRFLAQPQPIMILIQPNISTQIFHRHFLHPPSKDEHVASFKAICAAKGYTECTILSHSNGTMVHAWLLRGAKELCRRNVLADAVSFCLWQGDVCYSFLHQPWRETMEVLLGYFVARELGTAHTICRNFIWSDMLLMERDLPRTDPASLQIILAERDFLIDADAVVAYLHESGISDDCITCVKGAQHGAALIVHEEGMRKVLASL</sequence>
<dbReference type="OrthoDB" id="6431331at2759"/>
<feature type="transmembrane region" description="Helical" evidence="1">
    <location>
        <begin position="362"/>
        <end position="385"/>
    </location>
</feature>
<dbReference type="Proteomes" id="UP000249723">
    <property type="component" value="Unassembled WGS sequence"/>
</dbReference>
<evidence type="ECO:0000313" key="3">
    <source>
        <dbReference type="Proteomes" id="UP000249723"/>
    </source>
</evidence>